<gene>
    <name evidence="1" type="ORF">RGI145_01530</name>
    <name evidence="2" type="ORF">RQ831_04725</name>
</gene>
<dbReference type="EMBL" id="CP015583">
    <property type="protein sequence ID" value="APT55988.1"/>
    <property type="molecule type" value="Genomic_DNA"/>
</dbReference>
<name>A0A1L7AB21_9PROT</name>
<reference evidence="1 3" key="1">
    <citation type="submission" date="2016-05" db="EMBL/GenBank/DDBJ databases">
        <title>Complete Genome and Methylome Analysis of Psychrotrophic Bacterial Isolates from Antarctic Lake Untersee.</title>
        <authorList>
            <person name="Fomenkov A."/>
            <person name="Akimov V.N."/>
            <person name="Vasilyeva L.V."/>
            <person name="Andersen D."/>
            <person name="Vincze T."/>
            <person name="Roberts R.J."/>
        </authorList>
    </citation>
    <scope>NUCLEOTIDE SEQUENCE [LARGE SCALE GENOMIC DNA]</scope>
    <source>
        <strain evidence="1 3">U14-5</strain>
    </source>
</reference>
<dbReference type="EMBL" id="JAVVDO010000005">
    <property type="protein sequence ID" value="MDT8330347.1"/>
    <property type="molecule type" value="Genomic_DNA"/>
</dbReference>
<keyword evidence="4" id="KW-1185">Reference proteome</keyword>
<proteinExistence type="predicted"/>
<evidence type="ECO:0000313" key="3">
    <source>
        <dbReference type="Proteomes" id="UP000185494"/>
    </source>
</evidence>
<protein>
    <submittedName>
        <fullName evidence="1">Uncharacterized protein</fullName>
    </submittedName>
</protein>
<dbReference type="KEGG" id="rgi:RGI145_01530"/>
<dbReference type="RefSeq" id="WP_075796945.1">
    <property type="nucleotide sequence ID" value="NZ_CP015583.1"/>
</dbReference>
<evidence type="ECO:0000313" key="1">
    <source>
        <dbReference type="EMBL" id="APT55988.1"/>
    </source>
</evidence>
<dbReference type="AlphaFoldDB" id="A0A1L7AB21"/>
<organism evidence="1 3">
    <name type="scientific">Roseomonas gilardii</name>
    <dbReference type="NCBI Taxonomy" id="257708"/>
    <lineage>
        <taxon>Bacteria</taxon>
        <taxon>Pseudomonadati</taxon>
        <taxon>Pseudomonadota</taxon>
        <taxon>Alphaproteobacteria</taxon>
        <taxon>Acetobacterales</taxon>
        <taxon>Roseomonadaceae</taxon>
        <taxon>Roseomonas</taxon>
    </lineage>
</organism>
<reference evidence="2" key="3">
    <citation type="submission" date="2023-09" db="EMBL/GenBank/DDBJ databases">
        <authorList>
            <person name="Schober I."/>
            <person name="Bunk B."/>
        </authorList>
    </citation>
    <scope>NUCLEOTIDE SEQUENCE</scope>
    <source>
        <strain evidence="2">DSM 103800</strain>
    </source>
</reference>
<evidence type="ECO:0000313" key="2">
    <source>
        <dbReference type="EMBL" id="MDT8330347.1"/>
    </source>
</evidence>
<accession>A0A1L7AB21</accession>
<evidence type="ECO:0000313" key="4">
    <source>
        <dbReference type="Proteomes" id="UP001258945"/>
    </source>
</evidence>
<dbReference type="Proteomes" id="UP001258945">
    <property type="component" value="Unassembled WGS sequence"/>
</dbReference>
<sequence length="124" mass="13601">MALLILSPSGGAGLPEGSREHRYEITLTLGPDGLPSPEAWNADPNPWPARRLWPGEGLSEGDVQYDEDIGWALRFFRQDGEAVAAMDAPLHAMMQMRARLRPGENVTIVEADGQEHAWRVVGLS</sequence>
<dbReference type="Proteomes" id="UP000185494">
    <property type="component" value="Chromosome 1"/>
</dbReference>
<reference evidence="2 4" key="2">
    <citation type="journal article" date="2019" name="Microb. Pathog.">
        <title>Comparison of VITEK 2, MALDI-TOF MS, 16S rRNA gene sequencing, and whole-genome sequencing for identification of Roseomonas mucosa.</title>
        <authorList>
            <person name="Rudolph W.W."/>
            <person name="Gunzer F."/>
            <person name="Trauth M."/>
            <person name="Bunk B."/>
            <person name="Bigge R."/>
            <person name="Schrottner P."/>
        </authorList>
    </citation>
    <scope>NUCLEOTIDE SEQUENCE [LARGE SCALE GENOMIC DNA]</scope>
    <source>
        <strain evidence="2 4">DSM 103800</strain>
    </source>
</reference>